<sequence length="720" mass="82342">MIRGTAGIGKSCIVGKLAERFKDKELVVFHGVVSRTDVILKLRNLFDRLGNKDGLAILKSDDEYAEKIKAVLRKVFKEQVSAIIYFDDFEQNLDRHGNQHKVKPEAVDVICPFLEAIDWTAGKSSVVITSRYSFILEHNGENLPATKLDDITIKSFVGADLRKKKRNLEFISKSENADLYIKYGYGNPRLLEWLDVIAKYEAKYNLYDIKAKLEDRQEDFINEYLAGVIAETESKEFHKFIQKAAVYKEPVDATAFEAFGGAQFLDTGVDLTLLEREELGRGEFVYWVTPVIREGMWFKLTPDEMDAMHKHAYQWYDSWISEAGKSNYTYMEEAVHHALALCNIRDACKHAHVLWQYFDRMVLYREGQAIMRNVAIRVSESVIDEAKANKDGNVSMFLNDYALSLFKLGDSKQAIAFQEKALAIRLEIHGEKHPDVAASYNDIGSCWKQLGDVNQSMVFHNKALDIHRSIYGERHQSVAISYNNIGNDWKILGDASNAIVFYEKALDIKLEVEGEKHPSVATSYNNIGMAWDMLGNAKQAFKFHQKALEIRLENYGERHPETAQSYNNIGLAWDMLGNAKKAIEHLEKALDIFRSIYGEKHPSVATSYNNIGFEWYTLGDAKQAFKFYQKALDIRVNIYEGSHPETAQYYNNIGLALDILGDSKQAIEYLEKALAMWLEIYGEKHPYIAQSYKNLAVVCLKTVRVLKAIKYFIKSKKAWP</sequence>
<dbReference type="AlphaFoldDB" id="A0A0F3GKE8"/>
<proteinExistence type="predicted"/>
<protein>
    <submittedName>
        <fullName evidence="2">Uncharacterized protein</fullName>
    </submittedName>
</protein>
<dbReference type="SUPFAM" id="SSF52540">
    <property type="entry name" value="P-loop containing nucleoside triphosphate hydrolases"/>
    <property type="match status" value="1"/>
</dbReference>
<keyword evidence="3" id="KW-1185">Reference proteome</keyword>
<feature type="repeat" description="TPR" evidence="1">
    <location>
        <begin position="563"/>
        <end position="596"/>
    </location>
</feature>
<evidence type="ECO:0000313" key="3">
    <source>
        <dbReference type="Proteomes" id="UP000033423"/>
    </source>
</evidence>
<evidence type="ECO:0000313" key="2">
    <source>
        <dbReference type="EMBL" id="KJU82429.1"/>
    </source>
</evidence>
<dbReference type="Pfam" id="PF13424">
    <property type="entry name" value="TPR_12"/>
    <property type="match status" value="3"/>
</dbReference>
<dbReference type="EMBL" id="LACI01002323">
    <property type="protein sequence ID" value="KJU82429.1"/>
    <property type="molecule type" value="Genomic_DNA"/>
</dbReference>
<evidence type="ECO:0000256" key="1">
    <source>
        <dbReference type="PROSITE-ProRule" id="PRU00339"/>
    </source>
</evidence>
<dbReference type="PATRIC" id="fig|29290.4.peg.7116"/>
<dbReference type="InterPro" id="IPR011990">
    <property type="entry name" value="TPR-like_helical_dom_sf"/>
</dbReference>
<dbReference type="PROSITE" id="PS50005">
    <property type="entry name" value="TPR"/>
    <property type="match status" value="3"/>
</dbReference>
<dbReference type="SUPFAM" id="SSF48452">
    <property type="entry name" value="TPR-like"/>
    <property type="match status" value="2"/>
</dbReference>
<organism evidence="2 3">
    <name type="scientific">Candidatus Magnetobacterium bavaricum</name>
    <dbReference type="NCBI Taxonomy" id="29290"/>
    <lineage>
        <taxon>Bacteria</taxon>
        <taxon>Pseudomonadati</taxon>
        <taxon>Nitrospirota</taxon>
        <taxon>Thermodesulfovibrionia</taxon>
        <taxon>Thermodesulfovibrionales</taxon>
        <taxon>Candidatus Magnetobacteriaceae</taxon>
        <taxon>Candidatus Magnetobacterium</taxon>
    </lineage>
</organism>
<dbReference type="Pfam" id="PF13374">
    <property type="entry name" value="TPR_10"/>
    <property type="match status" value="1"/>
</dbReference>
<name>A0A0F3GKE8_9BACT</name>
<dbReference type="InterPro" id="IPR027417">
    <property type="entry name" value="P-loop_NTPase"/>
</dbReference>
<dbReference type="Proteomes" id="UP000033423">
    <property type="component" value="Unassembled WGS sequence"/>
</dbReference>
<comment type="caution">
    <text evidence="2">The sequence shown here is derived from an EMBL/GenBank/DDBJ whole genome shotgun (WGS) entry which is preliminary data.</text>
</comment>
<gene>
    <name evidence="2" type="ORF">MBAV_005378</name>
</gene>
<dbReference type="Gene3D" id="1.25.40.10">
    <property type="entry name" value="Tetratricopeptide repeat domain"/>
    <property type="match status" value="2"/>
</dbReference>
<keyword evidence="1" id="KW-0802">TPR repeat</keyword>
<accession>A0A0F3GKE8</accession>
<dbReference type="Gene3D" id="3.40.50.300">
    <property type="entry name" value="P-loop containing nucleotide triphosphate hydrolases"/>
    <property type="match status" value="1"/>
</dbReference>
<feature type="repeat" description="TPR" evidence="1">
    <location>
        <begin position="521"/>
        <end position="554"/>
    </location>
</feature>
<reference evidence="2 3" key="1">
    <citation type="submission" date="2015-02" db="EMBL/GenBank/DDBJ databases">
        <title>Single-cell genomics of uncultivated deep-branching MTB reveals a conserved set of magnetosome genes.</title>
        <authorList>
            <person name="Kolinko S."/>
            <person name="Richter M."/>
            <person name="Glockner F.O."/>
            <person name="Brachmann A."/>
            <person name="Schuler D."/>
        </authorList>
    </citation>
    <scope>NUCLEOTIDE SEQUENCE [LARGE SCALE GENOMIC DNA]</scope>
    <source>
        <strain evidence="2">TM-1</strain>
    </source>
</reference>
<feature type="repeat" description="TPR" evidence="1">
    <location>
        <begin position="605"/>
        <end position="638"/>
    </location>
</feature>
<dbReference type="PANTHER" id="PTHR19959">
    <property type="entry name" value="KINESIN LIGHT CHAIN"/>
    <property type="match status" value="1"/>
</dbReference>
<dbReference type="SMART" id="SM00028">
    <property type="entry name" value="TPR"/>
    <property type="match status" value="7"/>
</dbReference>
<dbReference type="InterPro" id="IPR019734">
    <property type="entry name" value="TPR_rpt"/>
</dbReference>
<dbReference type="PANTHER" id="PTHR19959:SF119">
    <property type="entry name" value="FUNGAL LIPASE-LIKE DOMAIN-CONTAINING PROTEIN"/>
    <property type="match status" value="1"/>
</dbReference>